<name>A0A9J5YKC6_SOLCO</name>
<accession>A0A9J5YKC6</accession>
<feature type="region of interest" description="Disordered" evidence="1">
    <location>
        <begin position="28"/>
        <end position="59"/>
    </location>
</feature>
<feature type="non-terminal residue" evidence="2">
    <location>
        <position position="111"/>
    </location>
</feature>
<keyword evidence="3" id="KW-1185">Reference proteome</keyword>
<dbReference type="Proteomes" id="UP000824120">
    <property type="component" value="Chromosome 6"/>
</dbReference>
<protein>
    <submittedName>
        <fullName evidence="2">Uncharacterized protein</fullName>
    </submittedName>
</protein>
<evidence type="ECO:0000313" key="3">
    <source>
        <dbReference type="Proteomes" id="UP000824120"/>
    </source>
</evidence>
<gene>
    <name evidence="2" type="ORF">H5410_032589</name>
</gene>
<sequence>QAVKSPGDLQLQQQVADHDTTAFAVYSDGSIESGDHSYEESTNEHTQTSNMRSNNRSVNEVSNDCSIDALLNSQLLSLEGLDNHHQKLAEEASYAKYLAAAAAVERWNLAE</sequence>
<dbReference type="EMBL" id="JACXVP010000006">
    <property type="protein sequence ID" value="KAG5601219.1"/>
    <property type="molecule type" value="Genomic_DNA"/>
</dbReference>
<proteinExistence type="predicted"/>
<comment type="caution">
    <text evidence="2">The sequence shown here is derived from an EMBL/GenBank/DDBJ whole genome shotgun (WGS) entry which is preliminary data.</text>
</comment>
<feature type="non-terminal residue" evidence="2">
    <location>
        <position position="1"/>
    </location>
</feature>
<feature type="compositionally biased region" description="Basic and acidic residues" evidence="1">
    <location>
        <begin position="33"/>
        <end position="43"/>
    </location>
</feature>
<dbReference type="AlphaFoldDB" id="A0A9J5YKC6"/>
<reference evidence="2 3" key="1">
    <citation type="submission" date="2020-09" db="EMBL/GenBank/DDBJ databases">
        <title>De no assembly of potato wild relative species, Solanum commersonii.</title>
        <authorList>
            <person name="Cho K."/>
        </authorList>
    </citation>
    <scope>NUCLEOTIDE SEQUENCE [LARGE SCALE GENOMIC DNA]</scope>
    <source>
        <strain evidence="2">LZ3.2</strain>
        <tissue evidence="2">Leaf</tissue>
    </source>
</reference>
<evidence type="ECO:0000313" key="2">
    <source>
        <dbReference type="EMBL" id="KAG5601219.1"/>
    </source>
</evidence>
<organism evidence="2 3">
    <name type="scientific">Solanum commersonii</name>
    <name type="common">Commerson's wild potato</name>
    <name type="synonym">Commerson's nightshade</name>
    <dbReference type="NCBI Taxonomy" id="4109"/>
    <lineage>
        <taxon>Eukaryota</taxon>
        <taxon>Viridiplantae</taxon>
        <taxon>Streptophyta</taxon>
        <taxon>Embryophyta</taxon>
        <taxon>Tracheophyta</taxon>
        <taxon>Spermatophyta</taxon>
        <taxon>Magnoliopsida</taxon>
        <taxon>eudicotyledons</taxon>
        <taxon>Gunneridae</taxon>
        <taxon>Pentapetalae</taxon>
        <taxon>asterids</taxon>
        <taxon>lamiids</taxon>
        <taxon>Solanales</taxon>
        <taxon>Solanaceae</taxon>
        <taxon>Solanoideae</taxon>
        <taxon>Solaneae</taxon>
        <taxon>Solanum</taxon>
    </lineage>
</organism>
<evidence type="ECO:0000256" key="1">
    <source>
        <dbReference type="SAM" id="MobiDB-lite"/>
    </source>
</evidence>
<feature type="compositionally biased region" description="Low complexity" evidence="1">
    <location>
        <begin position="49"/>
        <end position="59"/>
    </location>
</feature>